<keyword evidence="1" id="KW-0472">Membrane</keyword>
<evidence type="ECO:0000313" key="3">
    <source>
        <dbReference type="EMBL" id="CDO57502.1"/>
    </source>
</evidence>
<evidence type="ECO:0000313" key="4">
    <source>
        <dbReference type="Proteomes" id="UP000242525"/>
    </source>
</evidence>
<keyword evidence="4" id="KW-1185">Reference proteome</keyword>
<keyword evidence="2" id="KW-0732">Signal</keyword>
<sequence>MNPVKRFAVLFFFAVVLFCGSVIAAEDAKEAIKEVSKETPKETTEKSEEPEKPFLNANFRDIYLVKDEAFITPRTHSHLFSFTGRWMRRRNIYQASSWPGTSVTALIYGQTCRVKVKAPVKEGIVEGHYFLASVDNGPQLLLTLPAYNASENPIFEFNIEIPKPDEAVSGAAKTSNVHIPHILELTSEPNYPLNLVGITLDNTIIHQGREWLQRQNKIPAIEYISDKLADAPALNTTAVYHVARELRLRQEYIVTHGKCFSPECKRSEAGLAEQYNFLSPFDGNPRPQDAREPMPSKYVFHRDDPLVQGKEPEFVVVDVGDNDLAHDIDGFEFMESLQTFLGNLIVNARPNAEIFVLVRAGRYVTETEDAIVSMRYPHLHAVKYDERRAGGDSAWYKSFYCSYILPLADPSYPYRELCGTAYEQLSVGSHVAGSLGKTVLVLLVLGGIFGTLFSRRRQLVAYVGELRGYASVANTDKEAGQ</sequence>
<feature type="signal peptide" evidence="2">
    <location>
        <begin position="1"/>
        <end position="24"/>
    </location>
</feature>
<keyword evidence="1" id="KW-1133">Transmembrane helix</keyword>
<name>A0A0J9XIU9_GEOCN</name>
<dbReference type="Proteomes" id="UP000242525">
    <property type="component" value="Unassembled WGS sequence"/>
</dbReference>
<feature type="transmembrane region" description="Helical" evidence="1">
    <location>
        <begin position="434"/>
        <end position="453"/>
    </location>
</feature>
<proteinExistence type="predicted"/>
<feature type="chain" id="PRO_5005325818" description="SGNH hydrolase-type esterase domain-containing protein" evidence="2">
    <location>
        <begin position="25"/>
        <end position="481"/>
    </location>
</feature>
<protein>
    <recommendedName>
        <fullName evidence="5">SGNH hydrolase-type esterase domain-containing protein</fullName>
    </recommendedName>
</protein>
<gene>
    <name evidence="3" type="ORF">BN980_GECA22s00901g</name>
</gene>
<keyword evidence="1" id="KW-0812">Transmembrane</keyword>
<dbReference type="OrthoDB" id="4077378at2759"/>
<evidence type="ECO:0000256" key="2">
    <source>
        <dbReference type="SAM" id="SignalP"/>
    </source>
</evidence>
<reference evidence="3" key="1">
    <citation type="submission" date="2014-03" db="EMBL/GenBank/DDBJ databases">
        <authorList>
            <person name="Casaregola S."/>
        </authorList>
    </citation>
    <scope>NUCLEOTIDE SEQUENCE [LARGE SCALE GENOMIC DNA]</scope>
    <source>
        <strain evidence="3">CLIB 918</strain>
    </source>
</reference>
<accession>A0A0J9XIU9</accession>
<organism evidence="3 4">
    <name type="scientific">Geotrichum candidum</name>
    <name type="common">Oospora lactis</name>
    <name type="synonym">Dipodascus geotrichum</name>
    <dbReference type="NCBI Taxonomy" id="1173061"/>
    <lineage>
        <taxon>Eukaryota</taxon>
        <taxon>Fungi</taxon>
        <taxon>Dikarya</taxon>
        <taxon>Ascomycota</taxon>
        <taxon>Saccharomycotina</taxon>
        <taxon>Dipodascomycetes</taxon>
        <taxon>Dipodascales</taxon>
        <taxon>Dipodascaceae</taxon>
        <taxon>Geotrichum</taxon>
    </lineage>
</organism>
<evidence type="ECO:0008006" key="5">
    <source>
        <dbReference type="Google" id="ProtNLM"/>
    </source>
</evidence>
<dbReference type="AlphaFoldDB" id="A0A0J9XIU9"/>
<dbReference type="EMBL" id="CCBN010000022">
    <property type="protein sequence ID" value="CDO57502.1"/>
    <property type="molecule type" value="Genomic_DNA"/>
</dbReference>
<evidence type="ECO:0000256" key="1">
    <source>
        <dbReference type="SAM" id="Phobius"/>
    </source>
</evidence>
<comment type="caution">
    <text evidence="3">The sequence shown here is derived from an EMBL/GenBank/DDBJ whole genome shotgun (WGS) entry which is preliminary data.</text>
</comment>